<sequence length="579" mass="61424">MPRGGRVFLARVLTLLLAAAVLTCAAAYPRANTVPIGTTTSESAERDAIINEARAVFQPTTLKANSRRVVDGTPKYKRRAMRDIDLSTDGAEAGSTPFRVQIACPSSTADALCARMEKAASLALRRIGKVLNLRTTVTVGMAFFAPCQATSINDTKLRSCEQKNILGAAAPAGMQLVRIPELTPGQNGAFSMLPQPLAPNAYPPGHEGVFYVPQSLIRQWDVKVTNPAAMADTDIAAGFNLLRNWWVQGDSAGMTSDQDDLEYVILHEMMHGLGFGVDSFSNPASTRMIIPIADNSTTGNGDYQFLYPALWDAFMVDVSASPPNLARNFSVSSPVPLPSPRPWLNGYGDYTTTVVQAGKALNPKNATQLLLDSSAILQLLNKNSSMIKEGTDRYRTATTQGSLALAAWPASEYLPLFANASVLAPVYQTSGTTWLAFPVDTAYDPFQSGSSLAHWDQTFAQGPIAAGGTGASSNFLMASSTLSTLGPRGTLAQGNIPGYNGTYLRSGIGPATVAVLRVLGYQVNGMPPRPAWRDIEWVADEDQQLDMLISSSVAPAPGKGASCVAMVAAAVVTVIGALL</sequence>
<reference evidence="3" key="2">
    <citation type="submission" date="2009-11" db="EMBL/GenBank/DDBJ databases">
        <title>The Genome Sequence of Allomyces macrogynus strain ATCC 38327.</title>
        <authorList>
            <consortium name="The Broad Institute Genome Sequencing Platform"/>
            <person name="Russ C."/>
            <person name="Cuomo C."/>
            <person name="Shea T."/>
            <person name="Young S.K."/>
            <person name="Zeng Q."/>
            <person name="Koehrsen M."/>
            <person name="Haas B."/>
            <person name="Borodovsky M."/>
            <person name="Guigo R."/>
            <person name="Alvarado L."/>
            <person name="Berlin A."/>
            <person name="Borenstein D."/>
            <person name="Chen Z."/>
            <person name="Engels R."/>
            <person name="Freedman E."/>
            <person name="Gellesch M."/>
            <person name="Goldberg J."/>
            <person name="Griggs A."/>
            <person name="Gujja S."/>
            <person name="Heiman D."/>
            <person name="Hepburn T."/>
            <person name="Howarth C."/>
            <person name="Jen D."/>
            <person name="Larson L."/>
            <person name="Lewis B."/>
            <person name="Mehta T."/>
            <person name="Park D."/>
            <person name="Pearson M."/>
            <person name="Roberts A."/>
            <person name="Saif S."/>
            <person name="Shenoy N."/>
            <person name="Sisk P."/>
            <person name="Stolte C."/>
            <person name="Sykes S."/>
            <person name="Walk T."/>
            <person name="White J."/>
            <person name="Yandava C."/>
            <person name="Burger G."/>
            <person name="Gray M.W."/>
            <person name="Holland P.W.H."/>
            <person name="King N."/>
            <person name="Lang F.B.F."/>
            <person name="Roger A.J."/>
            <person name="Ruiz-Trillo I."/>
            <person name="Lander E."/>
            <person name="Nusbaum C."/>
        </authorList>
    </citation>
    <scope>NUCLEOTIDE SEQUENCE [LARGE SCALE GENOMIC DNA]</scope>
    <source>
        <strain evidence="3">ATCC 38327</strain>
    </source>
</reference>
<reference evidence="2 3" key="1">
    <citation type="submission" date="2009-11" db="EMBL/GenBank/DDBJ databases">
        <title>Annotation of Allomyces macrogynus ATCC 38327.</title>
        <authorList>
            <consortium name="The Broad Institute Genome Sequencing Platform"/>
            <person name="Russ C."/>
            <person name="Cuomo C."/>
            <person name="Burger G."/>
            <person name="Gray M.W."/>
            <person name="Holland P.W.H."/>
            <person name="King N."/>
            <person name="Lang F.B.F."/>
            <person name="Roger A.J."/>
            <person name="Ruiz-Trillo I."/>
            <person name="Young S.K."/>
            <person name="Zeng Q."/>
            <person name="Gargeya S."/>
            <person name="Fitzgerald M."/>
            <person name="Haas B."/>
            <person name="Abouelleil A."/>
            <person name="Alvarado L."/>
            <person name="Arachchi H.M."/>
            <person name="Berlin A."/>
            <person name="Chapman S.B."/>
            <person name="Gearin G."/>
            <person name="Goldberg J."/>
            <person name="Griggs A."/>
            <person name="Gujja S."/>
            <person name="Hansen M."/>
            <person name="Heiman D."/>
            <person name="Howarth C."/>
            <person name="Larimer J."/>
            <person name="Lui A."/>
            <person name="MacDonald P.J.P."/>
            <person name="McCowen C."/>
            <person name="Montmayeur A."/>
            <person name="Murphy C."/>
            <person name="Neiman D."/>
            <person name="Pearson M."/>
            <person name="Priest M."/>
            <person name="Roberts A."/>
            <person name="Saif S."/>
            <person name="Shea T."/>
            <person name="Sisk P."/>
            <person name="Stolte C."/>
            <person name="Sykes S."/>
            <person name="Wortman J."/>
            <person name="Nusbaum C."/>
            <person name="Birren B."/>
        </authorList>
    </citation>
    <scope>NUCLEOTIDE SEQUENCE [LARGE SCALE GENOMIC DNA]</scope>
    <source>
        <strain evidence="2 3">ATCC 38327</strain>
    </source>
</reference>
<protein>
    <submittedName>
        <fullName evidence="2">Uncharacterized protein</fullName>
    </submittedName>
</protein>
<gene>
    <name evidence="2" type="ORF">AMAG_03548</name>
</gene>
<accession>A0A0L0SA16</accession>
<name>A0A0L0SA16_ALLM3</name>
<dbReference type="VEuPathDB" id="FungiDB:AMAG_03548"/>
<organism evidence="2 3">
    <name type="scientific">Allomyces macrogynus (strain ATCC 38327)</name>
    <name type="common">Allomyces javanicus var. macrogynus</name>
    <dbReference type="NCBI Taxonomy" id="578462"/>
    <lineage>
        <taxon>Eukaryota</taxon>
        <taxon>Fungi</taxon>
        <taxon>Fungi incertae sedis</taxon>
        <taxon>Blastocladiomycota</taxon>
        <taxon>Blastocladiomycetes</taxon>
        <taxon>Blastocladiales</taxon>
        <taxon>Blastocladiaceae</taxon>
        <taxon>Allomyces</taxon>
    </lineage>
</organism>
<feature type="signal peptide" evidence="1">
    <location>
        <begin position="1"/>
        <end position="27"/>
    </location>
</feature>
<evidence type="ECO:0000313" key="3">
    <source>
        <dbReference type="Proteomes" id="UP000054350"/>
    </source>
</evidence>
<dbReference type="AlphaFoldDB" id="A0A0L0SA16"/>
<feature type="chain" id="PRO_5005547998" evidence="1">
    <location>
        <begin position="28"/>
        <end position="579"/>
    </location>
</feature>
<proteinExistence type="predicted"/>
<dbReference type="EMBL" id="GG745334">
    <property type="protein sequence ID" value="KNE59230.1"/>
    <property type="molecule type" value="Genomic_DNA"/>
</dbReference>
<keyword evidence="1" id="KW-0732">Signal</keyword>
<keyword evidence="3" id="KW-1185">Reference proteome</keyword>
<dbReference type="Proteomes" id="UP000054350">
    <property type="component" value="Unassembled WGS sequence"/>
</dbReference>
<evidence type="ECO:0000256" key="1">
    <source>
        <dbReference type="SAM" id="SignalP"/>
    </source>
</evidence>
<evidence type="ECO:0000313" key="2">
    <source>
        <dbReference type="EMBL" id="KNE59230.1"/>
    </source>
</evidence>
<dbReference type="OrthoDB" id="73465at2759"/>